<proteinExistence type="predicted"/>
<dbReference type="EMBL" id="JAHFYH010000024">
    <property type="protein sequence ID" value="KAH0223595.1"/>
    <property type="molecule type" value="Genomic_DNA"/>
</dbReference>
<feature type="region of interest" description="Disordered" evidence="1">
    <location>
        <begin position="13"/>
        <end position="60"/>
    </location>
</feature>
<gene>
    <name evidence="2" type="ORF">KCV03_g4200</name>
</gene>
<protein>
    <submittedName>
        <fullName evidence="2">Uncharacterized protein</fullName>
    </submittedName>
</protein>
<accession>A0A9P8GK62</accession>
<name>A0A9P8GK62_AURME</name>
<sequence>MDAAANAVSKLLSGAGEKFSHKSEQVNTEQVKTEEVKTTQAKAEPEVAPVVDSAATGEKDTTVDQTIAPAVEHEHVKHEHETREQKVVDRERHQDHYHTTIQPLQDREVEAEKHTTEVDATQERQINKDKQGDQIKAKVAADQAAFKNTTEELATEETKTSEKAAVAESVHHHLHETIQPVIEKERIVPEVTHKIKPVHEVVQEQTQNHGVTTARPISVDEFQHRLGGESKTEVTHDESIKNRLTFFQKKKFLNRFLECNLKQKEGLDLELSIVIITDLSKKYTETSAIPMEPTTSPAPFQGKSPKECFETLQALVDNTGSEINVENFAILDERPKEDDTVLLVQAFKDSGRIKTVRGALEGTDMALENLWVGNMNIEEFGLEHTVHDLMARLSRIEGKFSTLDDTDAPDDMEISTEVDVNSQGDPESDEVLNFPPNREPAHLHSLFENAVVGHTSYSVDENYTQRKGTSTASKKTQLQVELRRLVPSDHDVRLAVELAPDWLSPAGITFYPLAHQSTADILRTYKRIRNDDVEPAEIGQWVLHFAVVLNRLPQHVEWSRFTSIPDMRNHISRSFETVERLIFNDDEILGTLRGLECGVLMNRFHLMMGQVKKVYISVRREITLALLYCPPDLQNPLQDASDISNSRSQISDEAKTKAFVWATLCCLDRISSLLLDIEPCTRALGFQPEAIVPVETTVTRRLFWSITELTIDILDRDKRYRLYSDISKITTDTALIHQRLCFLSTGVAESWHSSSSCGESSLSSFCHILMRYLIDYLSLRLHIPLMMHSKDLVEAANSRLISLDACRSMAKRYRSLRSPQFALLISARIVDFIAFTPVIILLFSLHHGLGESENLPTSVDVEADRVLLNDFIDALREVSSLHGSSTAAQVVTAVDTLENVLENDDATAEDATLRIPLLGLIKIRRKVQANTQTATTDDMDSIGSSWTQLLSNPMHETWLQGWETSQNNTSHNFSLELLDTLDLNIC</sequence>
<comment type="caution">
    <text evidence="2">The sequence shown here is derived from an EMBL/GenBank/DDBJ whole genome shotgun (WGS) entry which is preliminary data.</text>
</comment>
<evidence type="ECO:0000313" key="2">
    <source>
        <dbReference type="EMBL" id="KAH0223595.1"/>
    </source>
</evidence>
<evidence type="ECO:0000256" key="1">
    <source>
        <dbReference type="SAM" id="MobiDB-lite"/>
    </source>
</evidence>
<dbReference type="PANTHER" id="PTHR47840">
    <property type="entry name" value="ZN(II)2CYS6 TRANSCRIPTION FACTOR (EUROFUNG)-RELATED"/>
    <property type="match status" value="1"/>
</dbReference>
<dbReference type="CDD" id="cd12148">
    <property type="entry name" value="fungal_TF_MHR"/>
    <property type="match status" value="1"/>
</dbReference>
<reference evidence="2" key="1">
    <citation type="journal article" date="2021" name="J Fungi (Basel)">
        <title>Virulence traits and population genomics of the black yeast Aureobasidium melanogenum.</title>
        <authorList>
            <person name="Cernosa A."/>
            <person name="Sun X."/>
            <person name="Gostincar C."/>
            <person name="Fang C."/>
            <person name="Gunde-Cimerman N."/>
            <person name="Song Z."/>
        </authorList>
    </citation>
    <scope>NUCLEOTIDE SEQUENCE</scope>
    <source>
        <strain evidence="2">EXF-8016</strain>
    </source>
</reference>
<feature type="non-terminal residue" evidence="2">
    <location>
        <position position="1"/>
    </location>
</feature>
<evidence type="ECO:0000313" key="3">
    <source>
        <dbReference type="Proteomes" id="UP000767238"/>
    </source>
</evidence>
<organism evidence="2 3">
    <name type="scientific">Aureobasidium melanogenum</name>
    <name type="common">Aureobasidium pullulans var. melanogenum</name>
    <dbReference type="NCBI Taxonomy" id="46634"/>
    <lineage>
        <taxon>Eukaryota</taxon>
        <taxon>Fungi</taxon>
        <taxon>Dikarya</taxon>
        <taxon>Ascomycota</taxon>
        <taxon>Pezizomycotina</taxon>
        <taxon>Dothideomycetes</taxon>
        <taxon>Dothideomycetidae</taxon>
        <taxon>Dothideales</taxon>
        <taxon>Saccotheciaceae</taxon>
        <taxon>Aureobasidium</taxon>
    </lineage>
</organism>
<dbReference type="Proteomes" id="UP000767238">
    <property type="component" value="Unassembled WGS sequence"/>
</dbReference>
<reference evidence="2" key="2">
    <citation type="submission" date="2021-08" db="EMBL/GenBank/DDBJ databases">
        <authorList>
            <person name="Gostincar C."/>
            <person name="Sun X."/>
            <person name="Song Z."/>
            <person name="Gunde-Cimerman N."/>
        </authorList>
    </citation>
    <scope>NUCLEOTIDE SEQUENCE</scope>
    <source>
        <strain evidence="2">EXF-8016</strain>
    </source>
</reference>
<dbReference type="PANTHER" id="PTHR47840:SF3">
    <property type="entry name" value="ZN(II)2CYS6 TRANSCRIPTION FACTOR (EUROFUNG)"/>
    <property type="match status" value="1"/>
</dbReference>
<dbReference type="AlphaFoldDB" id="A0A9P8GK62"/>